<evidence type="ECO:0000256" key="5">
    <source>
        <dbReference type="ARBA" id="ARBA00022895"/>
    </source>
</evidence>
<evidence type="ECO:0000313" key="9">
    <source>
        <dbReference type="EMBL" id="VVV57569.1"/>
    </source>
</evidence>
<organism evidence="9">
    <name type="scientific">Nymphaea colorata</name>
    <name type="common">pocket water lily</name>
    <dbReference type="NCBI Taxonomy" id="210225"/>
    <lineage>
        <taxon>Eukaryota</taxon>
        <taxon>Viridiplantae</taxon>
        <taxon>Streptophyta</taxon>
        <taxon>Embryophyta</taxon>
        <taxon>Tracheophyta</taxon>
        <taxon>Spermatophyta</taxon>
        <taxon>Magnoliopsida</taxon>
        <taxon>Nymphaeales</taxon>
        <taxon>Nymphaeaceae</taxon>
        <taxon>Nymphaea</taxon>
    </lineage>
</organism>
<proteinExistence type="predicted"/>
<comment type="subcellular location">
    <subcellularLocation>
        <location evidence="2">Chromosome</location>
        <location evidence="2">Telomere</location>
    </subcellularLocation>
    <subcellularLocation>
        <location evidence="1">Nucleus</location>
    </subcellularLocation>
</comment>
<evidence type="ECO:0000256" key="4">
    <source>
        <dbReference type="ARBA" id="ARBA00022454"/>
    </source>
</evidence>
<evidence type="ECO:0000256" key="6">
    <source>
        <dbReference type="ARBA" id="ARBA00023125"/>
    </source>
</evidence>
<dbReference type="AlphaFoldDB" id="A0A5K0WYT3"/>
<dbReference type="GO" id="GO:0005634">
    <property type="term" value="C:nucleus"/>
    <property type="evidence" value="ECO:0007669"/>
    <property type="project" value="UniProtKB-SubCell"/>
</dbReference>
<dbReference type="OrthoDB" id="77828at2759"/>
<keyword evidence="7" id="KW-0539">Nucleus</keyword>
<keyword evidence="5" id="KW-0779">Telomere</keyword>
<evidence type="ECO:0000256" key="2">
    <source>
        <dbReference type="ARBA" id="ARBA00004574"/>
    </source>
</evidence>
<evidence type="ECO:0000256" key="3">
    <source>
        <dbReference type="ARBA" id="ARBA00017411"/>
    </source>
</evidence>
<keyword evidence="6" id="KW-0238">DNA-binding</keyword>
<reference evidence="9" key="1">
    <citation type="submission" date="2019-09" db="EMBL/GenBank/DDBJ databases">
        <authorList>
            <person name="Zhang L."/>
        </authorList>
    </citation>
    <scope>NUCLEOTIDE SEQUENCE</scope>
</reference>
<dbReference type="GO" id="GO:0016233">
    <property type="term" value="P:telomere capping"/>
    <property type="evidence" value="ECO:0007669"/>
    <property type="project" value="EnsemblPlants"/>
</dbReference>
<sequence>MDPLARTFVKLLAFDFLSLRYQPHPHGFCSSGPTFSRKGRSIFRAEAVGVVVERERKEGFLRFLVDDGTGCIPCILWLNHLSPSNRSSYLARRNPSDLELAAKHAADQAEGVQLGRLARVRGRVTHFRGSLQITVSCVTIERDPNAEILHWLDCIRLATQCYDQPPPRR</sequence>
<dbReference type="EMBL" id="LR721775">
    <property type="protein sequence ID" value="VVV57569.1"/>
    <property type="molecule type" value="Genomic_DNA"/>
</dbReference>
<dbReference type="Gramene" id="NC10G0162320.1">
    <property type="protein sequence ID" value="NC10G0162320.1:cds"/>
    <property type="gene ID" value="NC10G0162320"/>
</dbReference>
<evidence type="ECO:0000256" key="7">
    <source>
        <dbReference type="ARBA" id="ARBA00023242"/>
    </source>
</evidence>
<dbReference type="SUPFAM" id="SSF50249">
    <property type="entry name" value="Nucleic acid-binding proteins"/>
    <property type="match status" value="1"/>
</dbReference>
<dbReference type="GO" id="GO:0000781">
    <property type="term" value="C:chromosome, telomeric region"/>
    <property type="evidence" value="ECO:0007669"/>
    <property type="project" value="UniProtKB-SubCell"/>
</dbReference>
<dbReference type="InterPro" id="IPR012340">
    <property type="entry name" value="NA-bd_OB-fold"/>
</dbReference>
<keyword evidence="4" id="KW-0158">Chromosome</keyword>
<accession>A0A5K0WYT3</accession>
<name>A0A5K0WYT3_9MAGN</name>
<evidence type="ECO:0000256" key="1">
    <source>
        <dbReference type="ARBA" id="ARBA00004123"/>
    </source>
</evidence>
<dbReference type="PANTHER" id="PTHR13989">
    <property type="entry name" value="REPLICATION PROTEIN A-RELATED"/>
    <property type="match status" value="1"/>
</dbReference>
<dbReference type="PANTHER" id="PTHR13989:SF33">
    <property type="entry name" value="CST COMPLEX SUBUNIT STN1"/>
    <property type="match status" value="1"/>
</dbReference>
<protein>
    <recommendedName>
        <fullName evidence="3">CST complex subunit STN1</fullName>
    </recommendedName>
    <alternativeName>
        <fullName evidence="8">Suppressor of cdc thirteen homolog</fullName>
    </alternativeName>
</protein>
<dbReference type="GO" id="GO:0003677">
    <property type="term" value="F:DNA binding"/>
    <property type="evidence" value="ECO:0007669"/>
    <property type="project" value="UniProtKB-KW"/>
</dbReference>
<dbReference type="Gene3D" id="2.40.50.140">
    <property type="entry name" value="Nucleic acid-binding proteins"/>
    <property type="match status" value="1"/>
</dbReference>
<gene>
    <name evidence="9" type="ORF">NYM_LOCUS4687</name>
</gene>
<evidence type="ECO:0000256" key="8">
    <source>
        <dbReference type="ARBA" id="ARBA00030039"/>
    </source>
</evidence>
<dbReference type="InterPro" id="IPR040260">
    <property type="entry name" value="RFA2-like"/>
</dbReference>
<dbReference type="OMA" id="ECYDLPP"/>